<reference evidence="1 2" key="1">
    <citation type="submission" date="2018-08" db="EMBL/GenBank/DDBJ databases">
        <title>A genome reference for cultivated species of the human gut microbiota.</title>
        <authorList>
            <person name="Zou Y."/>
            <person name="Xue W."/>
            <person name="Luo G."/>
        </authorList>
    </citation>
    <scope>NUCLEOTIDE SEQUENCE [LARGE SCALE GENOMIC DNA]</scope>
    <source>
        <strain evidence="1 2">OM05-15BH</strain>
    </source>
</reference>
<gene>
    <name evidence="1" type="ORF">DXB65_13290</name>
</gene>
<dbReference type="AlphaFoldDB" id="A0A3E5BAX5"/>
<sequence length="85" mass="9884">MAGKSRKEFSIKNKKIEYKYHIPKKKLISGQKFSFVTPGSHPLRFYKRMEIAKQIRRGYEGGTKKLRGGINCSVFLSLKQLNSYL</sequence>
<name>A0A3E5BAX5_9BACE</name>
<dbReference type="Proteomes" id="UP000260983">
    <property type="component" value="Unassembled WGS sequence"/>
</dbReference>
<accession>A0A3E5BAX5</accession>
<evidence type="ECO:0000313" key="1">
    <source>
        <dbReference type="EMBL" id="RGN34683.1"/>
    </source>
</evidence>
<organism evidence="1 2">
    <name type="scientific">Bacteroides oleiciplenus</name>
    <dbReference type="NCBI Taxonomy" id="626931"/>
    <lineage>
        <taxon>Bacteria</taxon>
        <taxon>Pseudomonadati</taxon>
        <taxon>Bacteroidota</taxon>
        <taxon>Bacteroidia</taxon>
        <taxon>Bacteroidales</taxon>
        <taxon>Bacteroidaceae</taxon>
        <taxon>Bacteroides</taxon>
    </lineage>
</organism>
<evidence type="ECO:0000313" key="2">
    <source>
        <dbReference type="Proteomes" id="UP000260983"/>
    </source>
</evidence>
<proteinExistence type="predicted"/>
<dbReference type="EMBL" id="QSUL01000008">
    <property type="protein sequence ID" value="RGN34683.1"/>
    <property type="molecule type" value="Genomic_DNA"/>
</dbReference>
<comment type="caution">
    <text evidence="1">The sequence shown here is derived from an EMBL/GenBank/DDBJ whole genome shotgun (WGS) entry which is preliminary data.</text>
</comment>
<protein>
    <submittedName>
        <fullName evidence="1">Uncharacterized protein</fullName>
    </submittedName>
</protein>